<name>A0AAD4U5V8_OVIAM</name>
<reference evidence="2" key="1">
    <citation type="submission" date="2022-03" db="EMBL/GenBank/DDBJ databases">
        <title>Genomic analyses of argali, domestic sheep and their hybrids provide insights into chromosomal evolution, heterosis and genetic basis of agronomic traits.</title>
        <authorList>
            <person name="Li M."/>
        </authorList>
    </citation>
    <scope>NUCLEOTIDE SEQUENCE</scope>
    <source>
        <strain evidence="2">CAU-MHL-2022a</strain>
        <tissue evidence="2">Skin</tissue>
    </source>
</reference>
<protein>
    <submittedName>
        <fullName evidence="2">Uncharacterized protein</fullName>
    </submittedName>
</protein>
<evidence type="ECO:0000256" key="1">
    <source>
        <dbReference type="SAM" id="MobiDB-lite"/>
    </source>
</evidence>
<comment type="caution">
    <text evidence="2">The sequence shown here is derived from an EMBL/GenBank/DDBJ whole genome shotgun (WGS) entry which is preliminary data.</text>
</comment>
<feature type="compositionally biased region" description="Basic and acidic residues" evidence="1">
    <location>
        <begin position="74"/>
        <end position="87"/>
    </location>
</feature>
<keyword evidence="3" id="KW-1185">Reference proteome</keyword>
<evidence type="ECO:0000313" key="2">
    <source>
        <dbReference type="EMBL" id="KAI4537740.1"/>
    </source>
</evidence>
<organism evidence="2 3">
    <name type="scientific">Ovis ammon polii</name>
    <dbReference type="NCBI Taxonomy" id="230172"/>
    <lineage>
        <taxon>Eukaryota</taxon>
        <taxon>Metazoa</taxon>
        <taxon>Chordata</taxon>
        <taxon>Craniata</taxon>
        <taxon>Vertebrata</taxon>
        <taxon>Euteleostomi</taxon>
        <taxon>Mammalia</taxon>
        <taxon>Eutheria</taxon>
        <taxon>Laurasiatheria</taxon>
        <taxon>Artiodactyla</taxon>
        <taxon>Ruminantia</taxon>
        <taxon>Pecora</taxon>
        <taxon>Bovidae</taxon>
        <taxon>Caprinae</taxon>
        <taxon>Ovis</taxon>
    </lineage>
</organism>
<sequence length="87" mass="9161">MAAAAAPPPRKMASAQLPLLHPSRLLGLHCFASGEIRAEEPSSGENGGQCFSTDGESAGAEMEGKLKGKYGSLQRERRTAFSTAKEK</sequence>
<dbReference type="EMBL" id="JAKZEL010000014">
    <property type="protein sequence ID" value="KAI4537740.1"/>
    <property type="molecule type" value="Genomic_DNA"/>
</dbReference>
<evidence type="ECO:0000313" key="3">
    <source>
        <dbReference type="Proteomes" id="UP001214576"/>
    </source>
</evidence>
<accession>A0AAD4U5V8</accession>
<feature type="region of interest" description="Disordered" evidence="1">
    <location>
        <begin position="38"/>
        <end position="87"/>
    </location>
</feature>
<dbReference type="Proteomes" id="UP001214576">
    <property type="component" value="Unassembled WGS sequence"/>
</dbReference>
<proteinExistence type="predicted"/>
<dbReference type="AlphaFoldDB" id="A0AAD4U5V8"/>
<gene>
    <name evidence="2" type="ORF">MG293_012603</name>
</gene>